<dbReference type="RefSeq" id="XP_027348244.1">
    <property type="nucleotide sequence ID" value="XM_027492443.1"/>
</dbReference>
<dbReference type="GO" id="GO:0004860">
    <property type="term" value="F:protein kinase inhibitor activity"/>
    <property type="evidence" value="ECO:0007669"/>
    <property type="project" value="UniProtKB-KW"/>
</dbReference>
<reference evidence="5" key="2">
    <citation type="submission" date="2025-08" db="UniProtKB">
        <authorList>
            <consortium name="RefSeq"/>
        </authorList>
    </citation>
    <scope>IDENTIFICATION</scope>
    <source>
        <tissue evidence="5">Young leaves</tissue>
    </source>
</reference>
<keyword evidence="4" id="KW-1185">Reference proteome</keyword>
<dbReference type="AlphaFoldDB" id="A0A8B8L0S6"/>
<dbReference type="OrthoDB" id="662905at2759"/>
<dbReference type="InterPro" id="IPR040389">
    <property type="entry name" value="SMR"/>
</dbReference>
<organism evidence="4 5">
    <name type="scientific">Abrus precatorius</name>
    <name type="common">Indian licorice</name>
    <name type="synonym">Glycine abrus</name>
    <dbReference type="NCBI Taxonomy" id="3816"/>
    <lineage>
        <taxon>Eukaryota</taxon>
        <taxon>Viridiplantae</taxon>
        <taxon>Streptophyta</taxon>
        <taxon>Embryophyta</taxon>
        <taxon>Tracheophyta</taxon>
        <taxon>Spermatophyta</taxon>
        <taxon>Magnoliopsida</taxon>
        <taxon>eudicotyledons</taxon>
        <taxon>Gunneridae</taxon>
        <taxon>Pentapetalae</taxon>
        <taxon>rosids</taxon>
        <taxon>fabids</taxon>
        <taxon>Fabales</taxon>
        <taxon>Fabaceae</taxon>
        <taxon>Papilionoideae</taxon>
        <taxon>50 kb inversion clade</taxon>
        <taxon>NPAAA clade</taxon>
        <taxon>indigoferoid/millettioid clade</taxon>
        <taxon>Abreae</taxon>
        <taxon>Abrus</taxon>
    </lineage>
</organism>
<dbReference type="GO" id="GO:0032875">
    <property type="term" value="P:regulation of DNA endoreduplication"/>
    <property type="evidence" value="ECO:0007669"/>
    <property type="project" value="InterPro"/>
</dbReference>
<evidence type="ECO:0000256" key="3">
    <source>
        <dbReference type="SAM" id="MobiDB-lite"/>
    </source>
</evidence>
<reference evidence="4" key="1">
    <citation type="journal article" date="2019" name="Toxins">
        <title>Detection of Abrin-Like and Prepropulchellin-Like Toxin Genes and Transcripts Using Whole Genome Sequencing and Full-Length Transcript Sequencing of Abrus precatorius.</title>
        <authorList>
            <person name="Hovde B.T."/>
            <person name="Daligault H.E."/>
            <person name="Hanschen E.R."/>
            <person name="Kunde Y.A."/>
            <person name="Johnson M.B."/>
            <person name="Starkenburg S.R."/>
            <person name="Johnson S.L."/>
        </authorList>
    </citation>
    <scope>NUCLEOTIDE SEQUENCE [LARGE SCALE GENOMIC DNA]</scope>
</reference>
<sequence length="119" mass="13545">MSTGSVPTQMEESSVSKHEEGKEDAKMKKVVQAQEVTEELEECKTPTWSGNKIPLIHNCPPAPGKKRRPMPPFPSRMKRSSTTGFNYVVKPDEVESFFQSMFELTRVNKSRRSMNYFSG</sequence>
<dbReference type="KEGG" id="aprc:113859746"/>
<feature type="compositionally biased region" description="Basic and acidic residues" evidence="3">
    <location>
        <begin position="14"/>
        <end position="27"/>
    </location>
</feature>
<dbReference type="PANTHER" id="PTHR33142">
    <property type="entry name" value="CYCLIN-DEPENDENT PROTEIN KINASE INHIBITOR SMR13"/>
    <property type="match status" value="1"/>
</dbReference>
<keyword evidence="2" id="KW-0131">Cell cycle</keyword>
<evidence type="ECO:0000256" key="2">
    <source>
        <dbReference type="ARBA" id="ARBA00023306"/>
    </source>
</evidence>
<accession>A0A8B8L0S6</accession>
<feature type="region of interest" description="Disordered" evidence="3">
    <location>
        <begin position="1"/>
        <end position="80"/>
    </location>
</feature>
<dbReference type="GeneID" id="113859746"/>
<gene>
    <name evidence="5" type="primary">LOC113859746</name>
</gene>
<keyword evidence="1 5" id="KW-0649">Protein kinase inhibitor</keyword>
<feature type="compositionally biased region" description="Polar residues" evidence="3">
    <location>
        <begin position="1"/>
        <end position="13"/>
    </location>
</feature>
<proteinExistence type="predicted"/>
<name>A0A8B8L0S6_ABRPR</name>
<evidence type="ECO:0000313" key="5">
    <source>
        <dbReference type="RefSeq" id="XP_027348244.1"/>
    </source>
</evidence>
<dbReference type="Proteomes" id="UP000694853">
    <property type="component" value="Unplaced"/>
</dbReference>
<protein>
    <submittedName>
        <fullName evidence="5">Cyclin-dependent protein kinase inhibitor SMR1-like</fullName>
    </submittedName>
</protein>
<evidence type="ECO:0000313" key="4">
    <source>
        <dbReference type="Proteomes" id="UP000694853"/>
    </source>
</evidence>
<evidence type="ECO:0000256" key="1">
    <source>
        <dbReference type="ARBA" id="ARBA00023013"/>
    </source>
</evidence>
<dbReference type="PANTHER" id="PTHR33142:SF105">
    <property type="match status" value="1"/>
</dbReference>